<dbReference type="OrthoDB" id="5456548at2"/>
<dbReference type="RefSeq" id="WP_125479573.1">
    <property type="nucleotide sequence ID" value="NZ_RSFW01000010.1"/>
</dbReference>
<dbReference type="AlphaFoldDB" id="A0A427TTU8"/>
<dbReference type="Proteomes" id="UP000279911">
    <property type="component" value="Unassembled WGS sequence"/>
</dbReference>
<gene>
    <name evidence="1" type="ORF">EJA10_08445</name>
</gene>
<protein>
    <submittedName>
        <fullName evidence="1">Uncharacterized protein</fullName>
    </submittedName>
</protein>
<proteinExistence type="predicted"/>
<sequence>MRFEYKLQGAGWADFYIEINSQRFSFSPGYLTDALGGILNAIKEIHPLFDTEGDYKEYGSHYTWNAEPNVLEWNLKYIGNEKILINLTHFEDDEEERVVVLNEECPYDVFLNEVLREVELILAEYGIVGYKEMWYENEFPLSTFLELKFYLENKDRFPIATNIVGNKEMRKSELKFELDFINKII</sequence>
<evidence type="ECO:0000313" key="2">
    <source>
        <dbReference type="Proteomes" id="UP000279911"/>
    </source>
</evidence>
<organism evidence="1 2">
    <name type="scientific">Mesobacillus subterraneus</name>
    <dbReference type="NCBI Taxonomy" id="285983"/>
    <lineage>
        <taxon>Bacteria</taxon>
        <taxon>Bacillati</taxon>
        <taxon>Bacillota</taxon>
        <taxon>Bacilli</taxon>
        <taxon>Bacillales</taxon>
        <taxon>Bacillaceae</taxon>
        <taxon>Mesobacillus</taxon>
    </lineage>
</organism>
<accession>A0A427TTU8</accession>
<name>A0A427TTU8_9BACI</name>
<reference evidence="2" key="1">
    <citation type="submission" date="2018-12" db="EMBL/GenBank/DDBJ databases">
        <title>Bacillus chawlae sp. nov., Bacillus glennii sp. nov., and Bacillus saganii sp. nov. Isolated from the Vehicle Assembly Building at Kennedy Space Center where the Viking Spacecraft were Assembled.</title>
        <authorList>
            <person name="Seuylemezian A."/>
            <person name="Vaishampayan P."/>
        </authorList>
    </citation>
    <scope>NUCLEOTIDE SEQUENCE [LARGE SCALE GENOMIC DNA]</scope>
    <source>
        <strain evidence="2">DSM 13966</strain>
    </source>
</reference>
<dbReference type="EMBL" id="RSFW01000010">
    <property type="protein sequence ID" value="RSD27795.1"/>
    <property type="molecule type" value="Genomic_DNA"/>
</dbReference>
<comment type="caution">
    <text evidence="1">The sequence shown here is derived from an EMBL/GenBank/DDBJ whole genome shotgun (WGS) entry which is preliminary data.</text>
</comment>
<evidence type="ECO:0000313" key="1">
    <source>
        <dbReference type="EMBL" id="RSD27795.1"/>
    </source>
</evidence>